<feature type="region of interest" description="Disordered" evidence="1">
    <location>
        <begin position="510"/>
        <end position="551"/>
    </location>
</feature>
<feature type="compositionally biased region" description="Polar residues" evidence="1">
    <location>
        <begin position="20"/>
        <end position="30"/>
    </location>
</feature>
<feature type="region of interest" description="Disordered" evidence="1">
    <location>
        <begin position="570"/>
        <end position="632"/>
    </location>
</feature>
<feature type="region of interest" description="Disordered" evidence="1">
    <location>
        <begin position="320"/>
        <end position="356"/>
    </location>
</feature>
<protein>
    <submittedName>
        <fullName evidence="2">Uncharacterized protein</fullName>
    </submittedName>
</protein>
<proteinExistence type="predicted"/>
<dbReference type="EMBL" id="BQFW01000004">
    <property type="protein sequence ID" value="GJJ70831.1"/>
    <property type="molecule type" value="Genomic_DNA"/>
</dbReference>
<evidence type="ECO:0000313" key="3">
    <source>
        <dbReference type="Proteomes" id="UP000827284"/>
    </source>
</evidence>
<feature type="region of interest" description="Disordered" evidence="1">
    <location>
        <begin position="213"/>
        <end position="294"/>
    </location>
</feature>
<feature type="region of interest" description="Disordered" evidence="1">
    <location>
        <begin position="655"/>
        <end position="723"/>
    </location>
</feature>
<feature type="compositionally biased region" description="Low complexity" evidence="1">
    <location>
        <begin position="684"/>
        <end position="723"/>
    </location>
</feature>
<name>A0A9P3H687_9FUNG</name>
<feature type="compositionally biased region" description="Polar residues" evidence="1">
    <location>
        <begin position="119"/>
        <end position="131"/>
    </location>
</feature>
<feature type="region of interest" description="Disordered" evidence="1">
    <location>
        <begin position="1"/>
        <end position="142"/>
    </location>
</feature>
<sequence length="723" mass="79003">MLQNAQQRGGTAGGSREHNNTSPAGISRSYSLGRPNAFKPQPSPILTERKPSAQDLSSIRDHVSTPRTLDGSTHPHHSRASGVDYRPKGQDRLSSLFQKARAKTPHAQSHSVGPASPQDGLSNTSKSSTTPQDEKAAMRQEHLQRLRERAEKARLELMAFELMESENELPEQHPSLPMAREKECVQHSPVAANRPRAGLALHARKLLQASTRLETLPQGSQSAPERAQTRPAGGRPQTLTLDRNAGRASRTSKPLATKQTKETDLWMSGDYKFASSAEQSPSSPGSTPSPPVSPIAAANLAAEIYRATCGEVSSNSFLKAEQQDTRRSSNGRKGSTVNRGLPVSVEHSDNDEDDSDRFLQNHLDNCEEDLRDITLSEMFNRQLGLSSDESDGLYNSEFNSPSNGAEVPAAADMTFADRTGIFMLAHQEVPSLLAETIPEADLADMTFMTCPDDTADMNKREPLSYQEAQALPQLPPMVMPRESILDEFLKTLPPLPQSPVDLRWPSERAHLRSGQSPIPNGRFARPSPMSPQQRSERSRPSPVPTPIITSQERCQQILQGLTKRVDRFHSSLTSTSASRPSSNSPDVRSSRSSPRTSTLDSATPTKRPLISIPTPDARSFQQADSEASTPASVYNSAREDFTYGSVSNLADVASRYERGEATENRDRNTRMRERDESRQRHHYSSSLSTHESSAASSPWTALSPASSTASDSSAGSSWTVGSM</sequence>
<dbReference type="OrthoDB" id="61110at2759"/>
<reference evidence="2" key="2">
    <citation type="journal article" date="2022" name="Microbiol. Resour. Announc.">
        <title>Whole-Genome Sequence of Entomortierella parvispora E1425, a Mucoromycotan Fungus Associated with Burkholderiaceae-Related Endosymbiotic Bacteria.</title>
        <authorList>
            <person name="Herlambang A."/>
            <person name="Guo Y."/>
            <person name="Takashima Y."/>
            <person name="Narisawa K."/>
            <person name="Ohta H."/>
            <person name="Nishizawa T."/>
        </authorList>
    </citation>
    <scope>NUCLEOTIDE SEQUENCE</scope>
    <source>
        <strain evidence="2">E1425</strain>
    </source>
</reference>
<evidence type="ECO:0000256" key="1">
    <source>
        <dbReference type="SAM" id="MobiDB-lite"/>
    </source>
</evidence>
<comment type="caution">
    <text evidence="2">The sequence shown here is derived from an EMBL/GenBank/DDBJ whole genome shotgun (WGS) entry which is preliminary data.</text>
</comment>
<feature type="compositionally biased region" description="Polar residues" evidence="1">
    <location>
        <begin position="249"/>
        <end position="258"/>
    </location>
</feature>
<gene>
    <name evidence="2" type="ORF">EMPS_03181</name>
</gene>
<dbReference type="Proteomes" id="UP000827284">
    <property type="component" value="Unassembled WGS sequence"/>
</dbReference>
<reference evidence="2" key="1">
    <citation type="submission" date="2021-11" db="EMBL/GenBank/DDBJ databases">
        <authorList>
            <person name="Herlambang A."/>
            <person name="Guo Y."/>
            <person name="Takashima Y."/>
            <person name="Nishizawa T."/>
        </authorList>
    </citation>
    <scope>NUCLEOTIDE SEQUENCE</scope>
    <source>
        <strain evidence="2">E1425</strain>
    </source>
</reference>
<feature type="compositionally biased region" description="Basic and acidic residues" evidence="1">
    <location>
        <begin position="132"/>
        <end position="142"/>
    </location>
</feature>
<dbReference type="AlphaFoldDB" id="A0A9P3H687"/>
<evidence type="ECO:0000313" key="2">
    <source>
        <dbReference type="EMBL" id="GJJ70831.1"/>
    </source>
</evidence>
<feature type="compositionally biased region" description="Low complexity" evidence="1">
    <location>
        <begin position="570"/>
        <end position="597"/>
    </location>
</feature>
<feature type="compositionally biased region" description="Polar residues" evidence="1">
    <location>
        <begin position="213"/>
        <end position="223"/>
    </location>
</feature>
<feature type="compositionally biased region" description="Low complexity" evidence="1">
    <location>
        <begin position="274"/>
        <end position="286"/>
    </location>
</feature>
<organism evidence="2 3">
    <name type="scientific">Entomortierella parvispora</name>
    <dbReference type="NCBI Taxonomy" id="205924"/>
    <lineage>
        <taxon>Eukaryota</taxon>
        <taxon>Fungi</taxon>
        <taxon>Fungi incertae sedis</taxon>
        <taxon>Mucoromycota</taxon>
        <taxon>Mortierellomycotina</taxon>
        <taxon>Mortierellomycetes</taxon>
        <taxon>Mortierellales</taxon>
        <taxon>Mortierellaceae</taxon>
        <taxon>Entomortierella</taxon>
    </lineage>
</organism>
<feature type="compositionally biased region" description="Basic and acidic residues" evidence="1">
    <location>
        <begin position="655"/>
        <end position="678"/>
    </location>
</feature>
<feature type="compositionally biased region" description="Polar residues" evidence="1">
    <location>
        <begin position="619"/>
        <end position="632"/>
    </location>
</feature>
<keyword evidence="3" id="KW-1185">Reference proteome</keyword>
<accession>A0A9P3H687</accession>
<feature type="compositionally biased region" description="Basic and acidic residues" evidence="1">
    <location>
        <begin position="47"/>
        <end position="64"/>
    </location>
</feature>